<reference evidence="1 2" key="1">
    <citation type="journal article" date="2013" name="Genome Announc.">
        <title>Complete Genome Sequence of the Carbazole Degrader Pseudomonas resinovorans Strain CA10 (NBRC 106553).</title>
        <authorList>
            <person name="Shintani M."/>
            <person name="Hosoyama A."/>
            <person name="Ohji S."/>
            <person name="Tsuchikane K."/>
            <person name="Takarada H."/>
            <person name="Yamazoe A."/>
            <person name="Fujita N."/>
            <person name="Nojiri H."/>
        </authorList>
    </citation>
    <scope>NUCLEOTIDE SEQUENCE [LARGE SCALE GENOMIC DNA]</scope>
    <source>
        <strain evidence="1 2">NBRC 106553</strain>
    </source>
</reference>
<dbReference type="PATRIC" id="fig|1245471.3.peg.1366"/>
<keyword evidence="2" id="KW-1185">Reference proteome</keyword>
<dbReference type="HOGENOM" id="CLU_175563_0_0_6"/>
<dbReference type="EMBL" id="AP013068">
    <property type="protein sequence ID" value="BAN47083.1"/>
    <property type="molecule type" value="Genomic_DNA"/>
</dbReference>
<name>S6AND2_METRE</name>
<evidence type="ECO:0000313" key="1">
    <source>
        <dbReference type="EMBL" id="BAN47083.1"/>
    </source>
</evidence>
<protein>
    <submittedName>
        <fullName evidence="1">Uncharacterized protein</fullName>
    </submittedName>
</protein>
<dbReference type="AlphaFoldDB" id="S6AND2"/>
<accession>S6AND2</accession>
<proteinExistence type="predicted"/>
<evidence type="ECO:0000313" key="2">
    <source>
        <dbReference type="Proteomes" id="UP000015503"/>
    </source>
</evidence>
<gene>
    <name evidence="1" type="ORF">PCA10_13510</name>
</gene>
<sequence>MVDMVLDQGALGLADGLFHRVQLLGDVHAGATVLDHADDAAQMAFRPLQPFDDIAMTLVLVTAFVLAHRKTPCKEMDRHILSPRGDMETGLLQERIHSR</sequence>
<dbReference type="Proteomes" id="UP000015503">
    <property type="component" value="Chromosome"/>
</dbReference>
<organism evidence="1 2">
    <name type="scientific">Metapseudomonas resinovorans NBRC 106553</name>
    <dbReference type="NCBI Taxonomy" id="1245471"/>
    <lineage>
        <taxon>Bacteria</taxon>
        <taxon>Pseudomonadati</taxon>
        <taxon>Pseudomonadota</taxon>
        <taxon>Gammaproteobacteria</taxon>
        <taxon>Pseudomonadales</taxon>
        <taxon>Pseudomonadaceae</taxon>
        <taxon>Metapseudomonas</taxon>
    </lineage>
</organism>
<dbReference type="KEGG" id="pre:PCA10_13510"/>